<proteinExistence type="inferred from homology"/>
<dbReference type="Pfam" id="PF07685">
    <property type="entry name" value="GATase_3"/>
    <property type="match status" value="1"/>
</dbReference>
<dbReference type="InterPro" id="IPR002586">
    <property type="entry name" value="CobQ/CobB/MinD/ParA_Nub-bd_dom"/>
</dbReference>
<dbReference type="InterPro" id="IPR029062">
    <property type="entry name" value="Class_I_gatase-like"/>
</dbReference>
<dbReference type="Gene3D" id="3.40.50.300">
    <property type="entry name" value="P-loop containing nucleotide triphosphate hydrolases"/>
    <property type="match status" value="1"/>
</dbReference>
<dbReference type="PROSITE" id="PS51274">
    <property type="entry name" value="GATASE_COBBQ"/>
    <property type="match status" value="1"/>
</dbReference>
<dbReference type="InterPro" id="IPR033949">
    <property type="entry name" value="CobQ_GATase1"/>
</dbReference>
<organism evidence="7 8">
    <name type="scientific">Candidatus Scybalomonas excrementavium</name>
    <dbReference type="NCBI Taxonomy" id="2840943"/>
    <lineage>
        <taxon>Bacteria</taxon>
        <taxon>Bacillati</taxon>
        <taxon>Bacillota</taxon>
        <taxon>Clostridia</taxon>
        <taxon>Lachnospirales</taxon>
        <taxon>Lachnospiraceae</taxon>
        <taxon>Lachnospiraceae incertae sedis</taxon>
        <taxon>Candidatus Scybalomonas</taxon>
    </lineage>
</organism>
<reference evidence="7" key="1">
    <citation type="submission" date="2020-10" db="EMBL/GenBank/DDBJ databases">
        <authorList>
            <person name="Gilroy R."/>
        </authorList>
    </citation>
    <scope>NUCLEOTIDE SEQUENCE</scope>
    <source>
        <strain evidence="7">E3-2379</strain>
    </source>
</reference>
<keyword evidence="3 4" id="KW-0315">Glutamine amidotransferase</keyword>
<accession>A0A9D9HZI4</accession>
<dbReference type="HAMAP" id="MF_00028">
    <property type="entry name" value="CobQ"/>
    <property type="match status" value="1"/>
</dbReference>
<dbReference type="PANTHER" id="PTHR21343">
    <property type="entry name" value="DETHIOBIOTIN SYNTHETASE"/>
    <property type="match status" value="1"/>
</dbReference>
<comment type="pathway">
    <text evidence="1 4">Cofactor biosynthesis; adenosylcobalamin biosynthesis.</text>
</comment>
<dbReference type="PANTHER" id="PTHR21343:SF1">
    <property type="entry name" value="COBYRIC ACID SYNTHASE"/>
    <property type="match status" value="1"/>
</dbReference>
<dbReference type="InterPro" id="IPR027417">
    <property type="entry name" value="P-loop_NTPase"/>
</dbReference>
<evidence type="ECO:0000259" key="5">
    <source>
        <dbReference type="Pfam" id="PF01656"/>
    </source>
</evidence>
<evidence type="ECO:0000313" key="7">
    <source>
        <dbReference type="EMBL" id="MBO8462880.1"/>
    </source>
</evidence>
<evidence type="ECO:0000313" key="8">
    <source>
        <dbReference type="Proteomes" id="UP000823618"/>
    </source>
</evidence>
<evidence type="ECO:0000259" key="6">
    <source>
        <dbReference type="Pfam" id="PF07685"/>
    </source>
</evidence>
<evidence type="ECO:0000256" key="4">
    <source>
        <dbReference type="HAMAP-Rule" id="MF_00028"/>
    </source>
</evidence>
<feature type="domain" description="CobQ/CobB/MinD/ParA nucleotide binding" evidence="5">
    <location>
        <begin position="6"/>
        <end position="231"/>
    </location>
</feature>
<name>A0A9D9HZI4_9FIRM</name>
<feature type="active site" description="Nucleophile" evidence="4">
    <location>
        <position position="330"/>
    </location>
</feature>
<dbReference type="SUPFAM" id="SSF52317">
    <property type="entry name" value="Class I glutamine amidotransferase-like"/>
    <property type="match status" value="1"/>
</dbReference>
<dbReference type="InterPro" id="IPR004459">
    <property type="entry name" value="CobQ_synth"/>
</dbReference>
<protein>
    <recommendedName>
        <fullName evidence="4">Cobyric acid synthase</fullName>
    </recommendedName>
</protein>
<evidence type="ECO:0000256" key="3">
    <source>
        <dbReference type="ARBA" id="ARBA00022962"/>
    </source>
</evidence>
<comment type="function">
    <text evidence="4">Catalyzes amidations at positions B, D, E, and G on adenosylcobyrinic A,C-diamide. NH(2) groups are provided by glutamine, and one molecule of ATP is hydrogenolyzed for each amidation.</text>
</comment>
<dbReference type="SUPFAM" id="SSF52540">
    <property type="entry name" value="P-loop containing nucleoside triphosphate hydrolases"/>
    <property type="match status" value="1"/>
</dbReference>
<dbReference type="NCBIfam" id="TIGR00313">
    <property type="entry name" value="cobQ"/>
    <property type="match status" value="1"/>
</dbReference>
<dbReference type="GO" id="GO:0003824">
    <property type="term" value="F:catalytic activity"/>
    <property type="evidence" value="ECO:0007669"/>
    <property type="project" value="InterPro"/>
</dbReference>
<evidence type="ECO:0000256" key="1">
    <source>
        <dbReference type="ARBA" id="ARBA00004953"/>
    </source>
</evidence>
<dbReference type="AlphaFoldDB" id="A0A9D9HZI4"/>
<dbReference type="GO" id="GO:0015420">
    <property type="term" value="F:ABC-type vitamin B12 transporter activity"/>
    <property type="evidence" value="ECO:0007669"/>
    <property type="project" value="UniProtKB-UniRule"/>
</dbReference>
<reference evidence="7" key="2">
    <citation type="journal article" date="2021" name="PeerJ">
        <title>Extensive microbial diversity within the chicken gut microbiome revealed by metagenomics and culture.</title>
        <authorList>
            <person name="Gilroy R."/>
            <person name="Ravi A."/>
            <person name="Getino M."/>
            <person name="Pursley I."/>
            <person name="Horton D.L."/>
            <person name="Alikhan N.F."/>
            <person name="Baker D."/>
            <person name="Gharbi K."/>
            <person name="Hall N."/>
            <person name="Watson M."/>
            <person name="Adriaenssens E.M."/>
            <person name="Foster-Nyarko E."/>
            <person name="Jarju S."/>
            <person name="Secka A."/>
            <person name="Antonio M."/>
            <person name="Oren A."/>
            <person name="Chaudhuri R.R."/>
            <person name="La Ragione R."/>
            <person name="Hildebrand F."/>
            <person name="Pallen M.J."/>
        </authorList>
    </citation>
    <scope>NUCLEOTIDE SEQUENCE</scope>
    <source>
        <strain evidence="7">E3-2379</strain>
    </source>
</reference>
<keyword evidence="2 4" id="KW-0169">Cobalamin biosynthesis</keyword>
<gene>
    <name evidence="4" type="primary">cobQ</name>
    <name evidence="7" type="ORF">IAC13_02990</name>
</gene>
<feature type="active site" evidence="4">
    <location>
        <position position="440"/>
    </location>
</feature>
<dbReference type="InterPro" id="IPR047045">
    <property type="entry name" value="CobQ_N"/>
</dbReference>
<dbReference type="CDD" id="cd01750">
    <property type="entry name" value="GATase1_CobQ"/>
    <property type="match status" value="1"/>
</dbReference>
<sequence>MSAVCIMIQGTMSNSGKTFVTAGLCRVFAQDGYKVAPFKSQNMALNSYITKDGLEIGRAQAMQAEAAGIEPTVEMNPVLLKPTSTMGSQVIVNGEVYGNLSAGEYFKRKTTFIPDILKAYESLANQYDIIVIEGAGSPAEINLKSEDIVNMGFAKMVDAPVLLVADIDRGGVFASLYGTIELLEEEEKNRIQGMIINKFRGDKAILEPGLQMIEDLTHKKVVGVIPMEKIVLDDEDSLATSLSCKEALGGIDIAVIHLPHISNFTDFVALGCYEGLSVRYVERKEELGMPDYIILPGTKNTMADLKWLRENGLEGAILRLQNQVKIFGICGGFQMLGQELRDDNGVEHGGSMRGLQLLPFTTVFEKTKMRTRVNGTLTKSVYDGFEAKDMIDIAQKVEGYEIHMGNTLYEEHAVPFCILEDGRIDGCLNEKGTVMGTYLHGIFDNESFVRNYFQLKGDMPEQSFLEFKESQYDKLADLIRNSLNMEEIYHIMGLAK</sequence>
<dbReference type="NCBIfam" id="NF001989">
    <property type="entry name" value="PRK00784.1"/>
    <property type="match status" value="1"/>
</dbReference>
<comment type="similarity">
    <text evidence="4">Belongs to the CobB/CobQ family. CobQ subfamily.</text>
</comment>
<comment type="caution">
    <text evidence="7">The sequence shown here is derived from an EMBL/GenBank/DDBJ whole genome shotgun (WGS) entry which is preliminary data.</text>
</comment>
<dbReference type="Pfam" id="PF01656">
    <property type="entry name" value="CbiA"/>
    <property type="match status" value="1"/>
</dbReference>
<dbReference type="PROSITE" id="PS51273">
    <property type="entry name" value="GATASE_TYPE_1"/>
    <property type="match status" value="1"/>
</dbReference>
<dbReference type="Gene3D" id="3.40.50.880">
    <property type="match status" value="1"/>
</dbReference>
<dbReference type="EMBL" id="JADIML010000084">
    <property type="protein sequence ID" value="MBO8462880.1"/>
    <property type="molecule type" value="Genomic_DNA"/>
</dbReference>
<dbReference type="InterPro" id="IPR011698">
    <property type="entry name" value="GATase_3"/>
</dbReference>
<evidence type="ECO:0000256" key="2">
    <source>
        <dbReference type="ARBA" id="ARBA00022573"/>
    </source>
</evidence>
<dbReference type="Proteomes" id="UP000823618">
    <property type="component" value="Unassembled WGS sequence"/>
</dbReference>
<feature type="domain" description="CobB/CobQ-like glutamine amidotransferase" evidence="6">
    <location>
        <begin position="252"/>
        <end position="447"/>
    </location>
</feature>
<dbReference type="CDD" id="cd05389">
    <property type="entry name" value="CobQ_N"/>
    <property type="match status" value="1"/>
</dbReference>
<dbReference type="GO" id="GO:0009236">
    <property type="term" value="P:cobalamin biosynthetic process"/>
    <property type="evidence" value="ECO:0007669"/>
    <property type="project" value="UniProtKB-UniRule"/>
</dbReference>